<evidence type="ECO:0000256" key="4">
    <source>
        <dbReference type="ARBA" id="ARBA00022670"/>
    </source>
</evidence>
<feature type="compositionally biased region" description="Low complexity" evidence="8">
    <location>
        <begin position="224"/>
        <end position="242"/>
    </location>
</feature>
<dbReference type="GO" id="GO:0016579">
    <property type="term" value="P:protein deubiquitination"/>
    <property type="evidence" value="ECO:0007669"/>
    <property type="project" value="InterPro"/>
</dbReference>
<dbReference type="InterPro" id="IPR038765">
    <property type="entry name" value="Papain-like_cys_pep_sf"/>
</dbReference>
<keyword evidence="7" id="KW-0788">Thiol protease</keyword>
<feature type="compositionally biased region" description="Low complexity" evidence="8">
    <location>
        <begin position="182"/>
        <end position="192"/>
    </location>
</feature>
<evidence type="ECO:0000256" key="6">
    <source>
        <dbReference type="ARBA" id="ARBA00022801"/>
    </source>
</evidence>
<keyword evidence="6" id="KW-0378">Hydrolase</keyword>
<dbReference type="OrthoDB" id="292964at2759"/>
<accession>A0A2G8RT04</accession>
<feature type="region of interest" description="Disordered" evidence="8">
    <location>
        <begin position="690"/>
        <end position="747"/>
    </location>
</feature>
<dbReference type="GO" id="GO:0004843">
    <property type="term" value="F:cysteine-type deubiquitinase activity"/>
    <property type="evidence" value="ECO:0007669"/>
    <property type="project" value="UniProtKB-EC"/>
</dbReference>
<dbReference type="Pfam" id="PF00581">
    <property type="entry name" value="Rhodanese"/>
    <property type="match status" value="1"/>
</dbReference>
<evidence type="ECO:0000256" key="8">
    <source>
        <dbReference type="SAM" id="MobiDB-lite"/>
    </source>
</evidence>
<evidence type="ECO:0000256" key="3">
    <source>
        <dbReference type="ARBA" id="ARBA00012759"/>
    </source>
</evidence>
<evidence type="ECO:0000256" key="1">
    <source>
        <dbReference type="ARBA" id="ARBA00000707"/>
    </source>
</evidence>
<evidence type="ECO:0000313" key="12">
    <source>
        <dbReference type="Proteomes" id="UP000230002"/>
    </source>
</evidence>
<dbReference type="AlphaFoldDB" id="A0A2G8RT04"/>
<dbReference type="InterPro" id="IPR028889">
    <property type="entry name" value="USP"/>
</dbReference>
<dbReference type="Pfam" id="PF00443">
    <property type="entry name" value="UCH"/>
    <property type="match status" value="1"/>
</dbReference>
<keyword evidence="4" id="KW-0645">Protease</keyword>
<dbReference type="PROSITE" id="PS00972">
    <property type="entry name" value="USP_1"/>
    <property type="match status" value="1"/>
</dbReference>
<evidence type="ECO:0000256" key="5">
    <source>
        <dbReference type="ARBA" id="ARBA00022786"/>
    </source>
</evidence>
<dbReference type="PROSITE" id="PS50235">
    <property type="entry name" value="USP_3"/>
    <property type="match status" value="1"/>
</dbReference>
<feature type="compositionally biased region" description="Low complexity" evidence="8">
    <location>
        <begin position="269"/>
        <end position="291"/>
    </location>
</feature>
<keyword evidence="5" id="KW-0833">Ubl conjugation pathway</keyword>
<organism evidence="11 12">
    <name type="scientific">Ganoderma sinense ZZ0214-1</name>
    <dbReference type="NCBI Taxonomy" id="1077348"/>
    <lineage>
        <taxon>Eukaryota</taxon>
        <taxon>Fungi</taxon>
        <taxon>Dikarya</taxon>
        <taxon>Basidiomycota</taxon>
        <taxon>Agaricomycotina</taxon>
        <taxon>Agaricomycetes</taxon>
        <taxon>Polyporales</taxon>
        <taxon>Polyporaceae</taxon>
        <taxon>Ganoderma</taxon>
    </lineage>
</organism>
<feature type="compositionally biased region" description="Polar residues" evidence="8">
    <location>
        <begin position="712"/>
        <end position="727"/>
    </location>
</feature>
<feature type="region of interest" description="Disordered" evidence="8">
    <location>
        <begin position="119"/>
        <end position="242"/>
    </location>
</feature>
<reference evidence="11 12" key="1">
    <citation type="journal article" date="2015" name="Sci. Rep.">
        <title>Chromosome-level genome map provides insights into diverse defense mechanisms in the medicinal fungus Ganoderma sinense.</title>
        <authorList>
            <person name="Zhu Y."/>
            <person name="Xu J."/>
            <person name="Sun C."/>
            <person name="Zhou S."/>
            <person name="Xu H."/>
            <person name="Nelson D.R."/>
            <person name="Qian J."/>
            <person name="Song J."/>
            <person name="Luo H."/>
            <person name="Xiang L."/>
            <person name="Li Y."/>
            <person name="Xu Z."/>
            <person name="Ji A."/>
            <person name="Wang L."/>
            <person name="Lu S."/>
            <person name="Hayward A."/>
            <person name="Sun W."/>
            <person name="Li X."/>
            <person name="Schwartz D.C."/>
            <person name="Wang Y."/>
            <person name="Chen S."/>
        </authorList>
    </citation>
    <scope>NUCLEOTIDE SEQUENCE [LARGE SCALE GENOMIC DNA]</scope>
    <source>
        <strain evidence="11 12">ZZ0214-1</strain>
    </source>
</reference>
<comment type="catalytic activity">
    <reaction evidence="1">
        <text>Thiol-dependent hydrolysis of ester, thioester, amide, peptide and isopeptide bonds formed by the C-terminal Gly of ubiquitin (a 76-residue protein attached to proteins as an intracellular targeting signal).</text>
        <dbReference type="EC" id="3.4.19.12"/>
    </reaction>
</comment>
<evidence type="ECO:0000313" key="11">
    <source>
        <dbReference type="EMBL" id="PIL24642.1"/>
    </source>
</evidence>
<dbReference type="EC" id="3.4.19.12" evidence="3"/>
<dbReference type="InterPro" id="IPR050185">
    <property type="entry name" value="Ub_carboxyl-term_hydrolase"/>
</dbReference>
<evidence type="ECO:0000256" key="7">
    <source>
        <dbReference type="ARBA" id="ARBA00022807"/>
    </source>
</evidence>
<dbReference type="SUPFAM" id="SSF54001">
    <property type="entry name" value="Cysteine proteinases"/>
    <property type="match status" value="1"/>
</dbReference>
<proteinExistence type="inferred from homology"/>
<dbReference type="SUPFAM" id="SSF52821">
    <property type="entry name" value="Rhodanese/Cell cycle control phosphatase"/>
    <property type="match status" value="1"/>
</dbReference>
<dbReference type="InterPro" id="IPR036873">
    <property type="entry name" value="Rhodanese-like_dom_sf"/>
</dbReference>
<feature type="domain" description="USP" evidence="10">
    <location>
        <begin position="828"/>
        <end position="1183"/>
    </location>
</feature>
<dbReference type="STRING" id="1077348.A0A2G8RT04"/>
<dbReference type="Proteomes" id="UP000230002">
    <property type="component" value="Unassembled WGS sequence"/>
</dbReference>
<protein>
    <recommendedName>
        <fullName evidence="3">ubiquitinyl hydrolase 1</fullName>
        <ecNumber evidence="3">3.4.19.12</ecNumber>
    </recommendedName>
</protein>
<dbReference type="InterPro" id="IPR018200">
    <property type="entry name" value="USP_CS"/>
</dbReference>
<feature type="compositionally biased region" description="Polar residues" evidence="8">
    <location>
        <begin position="202"/>
        <end position="216"/>
    </location>
</feature>
<feature type="domain" description="Rhodanese" evidence="9">
    <location>
        <begin position="401"/>
        <end position="524"/>
    </location>
</feature>
<dbReference type="InterPro" id="IPR001763">
    <property type="entry name" value="Rhodanese-like_dom"/>
</dbReference>
<feature type="region of interest" description="Disordered" evidence="8">
    <location>
        <begin position="607"/>
        <end position="638"/>
    </location>
</feature>
<dbReference type="PANTHER" id="PTHR21646">
    <property type="entry name" value="UBIQUITIN CARBOXYL-TERMINAL HYDROLASE"/>
    <property type="match status" value="1"/>
</dbReference>
<dbReference type="InterPro" id="IPR001394">
    <property type="entry name" value="Peptidase_C19_UCH"/>
</dbReference>
<feature type="compositionally biased region" description="Polar residues" evidence="8">
    <location>
        <begin position="325"/>
        <end position="334"/>
    </location>
</feature>
<dbReference type="PROSITE" id="PS00973">
    <property type="entry name" value="USP_2"/>
    <property type="match status" value="1"/>
</dbReference>
<feature type="compositionally biased region" description="Polar residues" evidence="8">
    <location>
        <begin position="150"/>
        <end position="162"/>
    </location>
</feature>
<comment type="caution">
    <text evidence="11">The sequence shown here is derived from an EMBL/GenBank/DDBJ whole genome shotgun (WGS) entry which is preliminary data.</text>
</comment>
<feature type="region of interest" description="Disordered" evidence="8">
    <location>
        <begin position="325"/>
        <end position="348"/>
    </location>
</feature>
<feature type="region of interest" description="Disordered" evidence="8">
    <location>
        <begin position="267"/>
        <end position="297"/>
    </location>
</feature>
<gene>
    <name evidence="11" type="ORF">GSI_12526</name>
</gene>
<dbReference type="Gene3D" id="3.40.250.10">
    <property type="entry name" value="Rhodanese-like domain"/>
    <property type="match status" value="1"/>
</dbReference>
<dbReference type="Gene3D" id="3.90.70.10">
    <property type="entry name" value="Cysteine proteinases"/>
    <property type="match status" value="1"/>
</dbReference>
<dbReference type="PANTHER" id="PTHR21646:SF95">
    <property type="entry name" value="UBIQUITIN CARBOXYL-TERMINAL HYDROLASE 4-RELATED"/>
    <property type="match status" value="1"/>
</dbReference>
<comment type="similarity">
    <text evidence="2">Belongs to the peptidase C19 family.</text>
</comment>
<name>A0A2G8RT04_9APHY</name>
<sequence>MQNGASYQRDTIADIKASAKELAQQVRGATPASLLASARTQMRLAAVKENEGDLKAALSALTKSASLVHMTMDSLEFRTESQPGKKGVLLKEFMDFQQTDGRDMIERTKNVEMKLAELEKATAQSPKAEDNTDGAVVKTGGGSIADRMRSLQNAGMAVSTTKRISREIPTSSVPPMSPPMSPTSTRPSLLSLQMMSAPTGPPSSFAQSLGSPTASAPSPHALVPTSSLGPPSPSSSTSSSPRMSTLMIQDFASAFPSIDELEEMDGLKIPSHPTGTSSSGSRSSRKPSISHANGVPMFHPKPFPSLPMDMGPRPSSTPIPPTIDTFQSRPSSPMRTPVSPTVPRKPSYLSMNTTISSSYSSNLSTSVPRSPVIPSTPIAERAELPFKTLFPKTLHEWRDKPNFKVLLLDVRTREEFEREHIRADAVVCIEPSILQRDQVTGSTIEDALSISPRDESTLFANRDKFDLVAIYDESSENMGDPNSPLSVLFKAIYEMAFRKFLKNMPMLLIGGLRAWKSEYGEAETISATASPARPLHGLANGISPSLVNGTGVPGTPPTEPKPLGLALGHGHVRTPAESSTASTIIAPVPATPTSGDIVGIPIGRARSGTESAVDPSAHRPWIPNAIRTPGETVPGSPRLGMDGVGPLPPLDPAKRLPRKPAMPRSGSNSVSYPATFTPMIPENMAMQHVSPPLMNGPSPIQYPQISRHISPLSPQASGSSFSPTSAGVNGLPLPPQASINPSPLSRRRSDYIDQSQEALNGLQRAPIDYPELSSQHILRPPPAAASSTLDNRPRISNYFVMAQSGPKPPTIPSDYPVTYWSDTQIGTSGLKNLGNTCYMNSTIQCLSATVPFSRFFTDGRWKNAVNMVNPMGTKGNLALAFALILRDMWQGEGSTLSPVTFRRSICSHAPQFSGSEQHDSQEFLSFLLDGLHEDLNRILQKRNIESTPEREAELEKMPTQIASEQEWQIYRMRDDSLVVDFFQGQYRNRMECLTCHKTSTTYNTFMYLTLPIPTSRGSKVTLQQCIDAFVKEEVMEKSDAWNCPHCKTLRKATKRLSLSRLPPVLLIHLKRFSAKGPFTDKVESFVEFPLKSLDLTNYMPPPLPPGAGGVSPLSPDDPRCQLPPYRYDLYGVTNHFGTLSTGHYTAFIASRGGWLYCDDSRVTSADAKDVVGKPAYILFYKRTKV</sequence>
<dbReference type="GO" id="GO:0006508">
    <property type="term" value="P:proteolysis"/>
    <property type="evidence" value="ECO:0007669"/>
    <property type="project" value="UniProtKB-KW"/>
</dbReference>
<evidence type="ECO:0000259" key="9">
    <source>
        <dbReference type="PROSITE" id="PS50206"/>
    </source>
</evidence>
<evidence type="ECO:0000259" key="10">
    <source>
        <dbReference type="PROSITE" id="PS50235"/>
    </source>
</evidence>
<dbReference type="CDD" id="cd02674">
    <property type="entry name" value="Peptidase_C19R"/>
    <property type="match status" value="1"/>
</dbReference>
<evidence type="ECO:0000256" key="2">
    <source>
        <dbReference type="ARBA" id="ARBA00009085"/>
    </source>
</evidence>
<dbReference type="EMBL" id="AYKW01000056">
    <property type="protein sequence ID" value="PIL24642.1"/>
    <property type="molecule type" value="Genomic_DNA"/>
</dbReference>
<dbReference type="SMART" id="SM00450">
    <property type="entry name" value="RHOD"/>
    <property type="match status" value="1"/>
</dbReference>
<dbReference type="PROSITE" id="PS50206">
    <property type="entry name" value="RHODANESE_3"/>
    <property type="match status" value="1"/>
</dbReference>
<keyword evidence="12" id="KW-1185">Reference proteome</keyword>